<dbReference type="RefSeq" id="WP_274192230.1">
    <property type="nucleotide sequence ID" value="NZ_BAABHN010000059.1"/>
</dbReference>
<reference evidence="3" key="1">
    <citation type="journal article" date="2019" name="Int. J. Syst. Evol. Microbiol.">
        <title>The Global Catalogue of Microorganisms (GCM) 10K type strain sequencing project: providing services to taxonomists for standard genome sequencing and annotation.</title>
        <authorList>
            <consortium name="The Broad Institute Genomics Platform"/>
            <consortium name="The Broad Institute Genome Sequencing Center for Infectious Disease"/>
            <person name="Wu L."/>
            <person name="Ma J."/>
        </authorList>
    </citation>
    <scope>NUCLEOTIDE SEQUENCE [LARGE SCALE GENOMIC DNA]</scope>
    <source>
        <strain evidence="3">CCUG 50347</strain>
    </source>
</reference>
<evidence type="ECO:0000313" key="3">
    <source>
        <dbReference type="Proteomes" id="UP001595909"/>
    </source>
</evidence>
<organism evidence="2 3">
    <name type="scientific">Actinomycetospora chibensis</name>
    <dbReference type="NCBI Taxonomy" id="663606"/>
    <lineage>
        <taxon>Bacteria</taxon>
        <taxon>Bacillati</taxon>
        <taxon>Actinomycetota</taxon>
        <taxon>Actinomycetes</taxon>
        <taxon>Pseudonocardiales</taxon>
        <taxon>Pseudonocardiaceae</taxon>
        <taxon>Actinomycetospora</taxon>
    </lineage>
</organism>
<gene>
    <name evidence="2" type="ORF">ACFPEL_27835</name>
</gene>
<keyword evidence="1" id="KW-0472">Membrane</keyword>
<accession>A0ABV9RPU3</accession>
<comment type="caution">
    <text evidence="2">The sequence shown here is derived from an EMBL/GenBank/DDBJ whole genome shotgun (WGS) entry which is preliminary data.</text>
</comment>
<keyword evidence="3" id="KW-1185">Reference proteome</keyword>
<evidence type="ECO:0000313" key="2">
    <source>
        <dbReference type="EMBL" id="MFC4836251.1"/>
    </source>
</evidence>
<feature type="transmembrane region" description="Helical" evidence="1">
    <location>
        <begin position="157"/>
        <end position="177"/>
    </location>
</feature>
<keyword evidence="1" id="KW-0812">Transmembrane</keyword>
<dbReference type="Proteomes" id="UP001595909">
    <property type="component" value="Unassembled WGS sequence"/>
</dbReference>
<sequence>MIRPVDGQLGIGPTAEEAAAELPGDDLVPDAQVVMDRGFTLPGPPDLVWPWFDQLGKDRAGWYLPCWVETLIPRSRRALRHLDPGIPSLRPGDVIADWGGPGATFEIVTHRAPEVLVHRSARGDLRISWTIALRAAGAAATRVHLRFRMAGVRRLRLARVGGGLLDLLTVAGLAAGLRERILDHERRRR</sequence>
<keyword evidence="1" id="KW-1133">Transmembrane helix</keyword>
<name>A0ABV9RPU3_9PSEU</name>
<evidence type="ECO:0000256" key="1">
    <source>
        <dbReference type="SAM" id="Phobius"/>
    </source>
</evidence>
<dbReference type="SUPFAM" id="SSF55961">
    <property type="entry name" value="Bet v1-like"/>
    <property type="match status" value="1"/>
</dbReference>
<dbReference type="EMBL" id="JBHSIM010000059">
    <property type="protein sequence ID" value="MFC4836251.1"/>
    <property type="molecule type" value="Genomic_DNA"/>
</dbReference>
<evidence type="ECO:0008006" key="4">
    <source>
        <dbReference type="Google" id="ProtNLM"/>
    </source>
</evidence>
<protein>
    <recommendedName>
        <fullName evidence="4">SRPBCC family protein</fullName>
    </recommendedName>
</protein>
<proteinExistence type="predicted"/>